<dbReference type="GO" id="GO:0031177">
    <property type="term" value="F:phosphopantetheine binding"/>
    <property type="evidence" value="ECO:0007669"/>
    <property type="project" value="TreeGrafter"/>
</dbReference>
<reference evidence="2" key="1">
    <citation type="submission" date="2009-07" db="EMBL/GenBank/DDBJ databases">
        <authorList>
            <person name="Weinstock G."/>
            <person name="Sodergren E."/>
            <person name="Clifton S."/>
            <person name="Fulton L."/>
            <person name="Fulton B."/>
            <person name="Courtney L."/>
            <person name="Fronick C."/>
            <person name="Harrison M."/>
            <person name="Strong C."/>
            <person name="Farmer C."/>
            <person name="Delahaunty K."/>
            <person name="Markovic C."/>
            <person name="Hall O."/>
            <person name="Minx P."/>
            <person name="Tomlinson C."/>
            <person name="Mitreva M."/>
            <person name="Nelson J."/>
            <person name="Hou S."/>
            <person name="Wollam A."/>
            <person name="Pepin K.H."/>
            <person name="Johnson M."/>
            <person name="Bhonagiri V."/>
            <person name="Nash W.E."/>
            <person name="Warren W."/>
            <person name="Chinwalla A."/>
            <person name="Mardis E.R."/>
            <person name="Wilson R.K."/>
        </authorList>
    </citation>
    <scope>NUCLEOTIDE SEQUENCE [LARGE SCALE GENOMIC DNA]</scope>
    <source>
        <strain evidence="2">DSM 14469</strain>
    </source>
</reference>
<evidence type="ECO:0000259" key="1">
    <source>
        <dbReference type="Pfam" id="PF00668"/>
    </source>
</evidence>
<name>C6LHK3_9FIRM</name>
<dbReference type="InterPro" id="IPR023213">
    <property type="entry name" value="CAT-like_dom_sf"/>
</dbReference>
<evidence type="ECO:0000313" key="3">
    <source>
        <dbReference type="Proteomes" id="UP000005561"/>
    </source>
</evidence>
<sequence length="461" mass="53577">MREYYPLTAAQKMHYNWIRKYRTQQVSGVSVVASLKSPLDFGLLKKCIQLETERYGCMRVRFTAPDEKGGIKQYIVDRDTRDIPMKDLSGMSMAEADNLMQQWAYETFDGDDIPLCDVTMLKLPDGYNGFFIHMDHRLIDSCGLVVMINDLMQLYTHYRFGSAYPQDLADYETVLAKDLKRANNEKRFAKDKKFWDDQLNALGEPLYSDIQGPSVLEAARKRHKNPMLRAADIELDNLFVEVKDYRLEPEPTKNLIDFCMNHQLSMTNLLLLGIRTYLSKVNNGQEDITIENFISRRSTHDEWTSGGSRTIMFPCRTVISPETDFLSAAYEIQNVQNRIYMHSNYDPALIEEEMRRRYHTPENTTYESCYLTYQPMPVQMDNPHLAGISQHAKWFANGAATKKMYLTVSHTPDGGMNFSYHYQTAQLCEHDMELLYYYMMRILFKGIAEPDMSIGEIMELV</sequence>
<protein>
    <submittedName>
        <fullName evidence="2">Condensation domain protein</fullName>
    </submittedName>
</protein>
<dbReference type="Gene3D" id="3.30.559.30">
    <property type="entry name" value="Nonribosomal peptide synthetase, condensation domain"/>
    <property type="match status" value="1"/>
</dbReference>
<comment type="caution">
    <text evidence="2">The sequence shown here is derived from an EMBL/GenBank/DDBJ whole genome shotgun (WGS) entry which is preliminary data.</text>
</comment>
<feature type="domain" description="Condensation" evidence="1">
    <location>
        <begin position="2"/>
        <end position="457"/>
    </location>
</feature>
<accession>C6LHK3</accession>
<dbReference type="Pfam" id="PF00668">
    <property type="entry name" value="Condensation"/>
    <property type="match status" value="1"/>
</dbReference>
<dbReference type="GO" id="GO:0008610">
    <property type="term" value="P:lipid biosynthetic process"/>
    <property type="evidence" value="ECO:0007669"/>
    <property type="project" value="UniProtKB-ARBA"/>
</dbReference>
<dbReference type="SUPFAM" id="SSF52777">
    <property type="entry name" value="CoA-dependent acyltransferases"/>
    <property type="match status" value="2"/>
</dbReference>
<dbReference type="RefSeq" id="WP_006862900.1">
    <property type="nucleotide sequence ID" value="NZ_ACCL02000014.1"/>
</dbReference>
<dbReference type="GO" id="GO:0005737">
    <property type="term" value="C:cytoplasm"/>
    <property type="evidence" value="ECO:0007669"/>
    <property type="project" value="TreeGrafter"/>
</dbReference>
<dbReference type="STRING" id="168384.SAMN05660368_00671"/>
<dbReference type="Gene3D" id="3.30.559.10">
    <property type="entry name" value="Chloramphenicol acetyltransferase-like domain"/>
    <property type="match status" value="1"/>
</dbReference>
<dbReference type="EMBL" id="ACCL02000014">
    <property type="protein sequence ID" value="EET59990.1"/>
    <property type="molecule type" value="Genomic_DNA"/>
</dbReference>
<dbReference type="OrthoDB" id="1993047at2"/>
<dbReference type="GO" id="GO:0044550">
    <property type="term" value="P:secondary metabolite biosynthetic process"/>
    <property type="evidence" value="ECO:0007669"/>
    <property type="project" value="TreeGrafter"/>
</dbReference>
<dbReference type="eggNOG" id="COG1020">
    <property type="taxonomic scope" value="Bacteria"/>
</dbReference>
<evidence type="ECO:0000313" key="2">
    <source>
        <dbReference type="EMBL" id="EET59990.1"/>
    </source>
</evidence>
<dbReference type="AlphaFoldDB" id="C6LHK3"/>
<dbReference type="GO" id="GO:0003824">
    <property type="term" value="F:catalytic activity"/>
    <property type="evidence" value="ECO:0007669"/>
    <property type="project" value="InterPro"/>
</dbReference>
<organism evidence="2 3">
    <name type="scientific">Marvinbryantia formatexigens DSM 14469</name>
    <dbReference type="NCBI Taxonomy" id="478749"/>
    <lineage>
        <taxon>Bacteria</taxon>
        <taxon>Bacillati</taxon>
        <taxon>Bacillota</taxon>
        <taxon>Clostridia</taxon>
        <taxon>Lachnospirales</taxon>
        <taxon>Lachnospiraceae</taxon>
        <taxon>Marvinbryantia</taxon>
    </lineage>
</organism>
<dbReference type="Proteomes" id="UP000005561">
    <property type="component" value="Unassembled WGS sequence"/>
</dbReference>
<dbReference type="GO" id="GO:0043041">
    <property type="term" value="P:amino acid activation for nonribosomal peptide biosynthetic process"/>
    <property type="evidence" value="ECO:0007669"/>
    <property type="project" value="TreeGrafter"/>
</dbReference>
<gene>
    <name evidence="2" type="ORF">BRYFOR_08114</name>
</gene>
<dbReference type="PANTHER" id="PTHR45527:SF1">
    <property type="entry name" value="FATTY ACID SYNTHASE"/>
    <property type="match status" value="1"/>
</dbReference>
<keyword evidence="3" id="KW-1185">Reference proteome</keyword>
<dbReference type="PANTHER" id="PTHR45527">
    <property type="entry name" value="NONRIBOSOMAL PEPTIDE SYNTHETASE"/>
    <property type="match status" value="1"/>
</dbReference>
<proteinExistence type="predicted"/>
<dbReference type="InterPro" id="IPR001242">
    <property type="entry name" value="Condensation_dom"/>
</dbReference>